<dbReference type="Proteomes" id="UP001497497">
    <property type="component" value="Unassembled WGS sequence"/>
</dbReference>
<dbReference type="PANTHER" id="PTHR45580:SF7">
    <property type="entry name" value="CARBOXYLESTERASE TYPE B DOMAIN-CONTAINING PROTEIN-RELATED"/>
    <property type="match status" value="1"/>
</dbReference>
<protein>
    <recommendedName>
        <fullName evidence="2">Carboxylesterase type B domain-containing protein</fullName>
    </recommendedName>
</protein>
<feature type="domain" description="Carboxylesterase type B" evidence="2">
    <location>
        <begin position="24"/>
        <end position="69"/>
    </location>
</feature>
<evidence type="ECO:0000256" key="1">
    <source>
        <dbReference type="SAM" id="SignalP"/>
    </source>
</evidence>
<feature type="chain" id="PRO_5043461003" description="Carboxylesterase type B domain-containing protein" evidence="1">
    <location>
        <begin position="21"/>
        <end position="81"/>
    </location>
</feature>
<reference evidence="3 4" key="1">
    <citation type="submission" date="2024-04" db="EMBL/GenBank/DDBJ databases">
        <authorList>
            <consortium name="Genoscope - CEA"/>
            <person name="William W."/>
        </authorList>
    </citation>
    <scope>NUCLEOTIDE SEQUENCE [LARGE SCALE GENOMIC DNA]</scope>
</reference>
<dbReference type="EMBL" id="CAXITT010000588">
    <property type="protein sequence ID" value="CAL1544001.1"/>
    <property type="molecule type" value="Genomic_DNA"/>
</dbReference>
<proteinExistence type="predicted"/>
<dbReference type="PANTHER" id="PTHR45580">
    <property type="entry name" value="PROTEIN CBG05369"/>
    <property type="match status" value="1"/>
</dbReference>
<keyword evidence="1" id="KW-0732">Signal</keyword>
<comment type="caution">
    <text evidence="3">The sequence shown here is derived from an EMBL/GenBank/DDBJ whole genome shotgun (WGS) entry which is preliminary data.</text>
</comment>
<accession>A0AAV2IEE7</accession>
<evidence type="ECO:0000313" key="3">
    <source>
        <dbReference type="EMBL" id="CAL1544001.1"/>
    </source>
</evidence>
<dbReference type="InterPro" id="IPR002018">
    <property type="entry name" value="CarbesteraseB"/>
</dbReference>
<feature type="signal peptide" evidence="1">
    <location>
        <begin position="1"/>
        <end position="20"/>
    </location>
</feature>
<keyword evidence="4" id="KW-1185">Reference proteome</keyword>
<name>A0AAV2IEE7_LYMST</name>
<evidence type="ECO:0000259" key="2">
    <source>
        <dbReference type="Pfam" id="PF00135"/>
    </source>
</evidence>
<evidence type="ECO:0000313" key="4">
    <source>
        <dbReference type="Proteomes" id="UP001497497"/>
    </source>
</evidence>
<gene>
    <name evidence="3" type="ORF">GSLYS_00017514001</name>
</gene>
<organism evidence="3 4">
    <name type="scientific">Lymnaea stagnalis</name>
    <name type="common">Great pond snail</name>
    <name type="synonym">Helix stagnalis</name>
    <dbReference type="NCBI Taxonomy" id="6523"/>
    <lineage>
        <taxon>Eukaryota</taxon>
        <taxon>Metazoa</taxon>
        <taxon>Spiralia</taxon>
        <taxon>Lophotrochozoa</taxon>
        <taxon>Mollusca</taxon>
        <taxon>Gastropoda</taxon>
        <taxon>Heterobranchia</taxon>
        <taxon>Euthyneura</taxon>
        <taxon>Panpulmonata</taxon>
        <taxon>Hygrophila</taxon>
        <taxon>Lymnaeoidea</taxon>
        <taxon>Lymnaeidae</taxon>
        <taxon>Lymnaea</taxon>
    </lineage>
</organism>
<dbReference type="Pfam" id="PF00135">
    <property type="entry name" value="COesterase"/>
    <property type="match status" value="1"/>
</dbReference>
<sequence length="81" mass="8975">MKRVSTLFCVLVLYVVASKAQETGVVNTPAGRVRGLKVTASNGQSLWTFRGIPFAQPPVGQLRFAKPLPYPAQCEYQLFFQ</sequence>
<dbReference type="InterPro" id="IPR029058">
    <property type="entry name" value="AB_hydrolase_fold"/>
</dbReference>
<dbReference type="SUPFAM" id="SSF53474">
    <property type="entry name" value="alpha/beta-Hydrolases"/>
    <property type="match status" value="1"/>
</dbReference>
<dbReference type="Gene3D" id="3.40.50.1820">
    <property type="entry name" value="alpha/beta hydrolase"/>
    <property type="match status" value="1"/>
</dbReference>
<dbReference type="AlphaFoldDB" id="A0AAV2IEE7"/>